<dbReference type="EMBL" id="FRDN01000021">
    <property type="protein sequence ID" value="SHN87974.1"/>
    <property type="molecule type" value="Genomic_DNA"/>
</dbReference>
<proteinExistence type="predicted"/>
<organism evidence="1 2">
    <name type="scientific">Desulfitobacterium chlororespirans DSM 11544</name>
    <dbReference type="NCBI Taxonomy" id="1121395"/>
    <lineage>
        <taxon>Bacteria</taxon>
        <taxon>Bacillati</taxon>
        <taxon>Bacillota</taxon>
        <taxon>Clostridia</taxon>
        <taxon>Eubacteriales</taxon>
        <taxon>Desulfitobacteriaceae</taxon>
        <taxon>Desulfitobacterium</taxon>
    </lineage>
</organism>
<evidence type="ECO:0000313" key="2">
    <source>
        <dbReference type="Proteomes" id="UP000184010"/>
    </source>
</evidence>
<sequence>MEERCCAYNPDAECRLSKSIPRKCKYMFVVYDEEMGFLIELCRWYEKRDLEDGV</sequence>
<reference evidence="2" key="1">
    <citation type="submission" date="2016-12" db="EMBL/GenBank/DDBJ databases">
        <authorList>
            <person name="Varghese N."/>
            <person name="Submissions S."/>
        </authorList>
    </citation>
    <scope>NUCLEOTIDE SEQUENCE [LARGE SCALE GENOMIC DNA]</scope>
    <source>
        <strain evidence="2">DSM 11544</strain>
    </source>
</reference>
<accession>A0A1M7UYD2</accession>
<keyword evidence="2" id="KW-1185">Reference proteome</keyword>
<evidence type="ECO:0000313" key="1">
    <source>
        <dbReference type="EMBL" id="SHN87974.1"/>
    </source>
</evidence>
<gene>
    <name evidence="1" type="ORF">SAMN02745215_05060</name>
</gene>
<dbReference type="Proteomes" id="UP000184010">
    <property type="component" value="Unassembled WGS sequence"/>
</dbReference>
<name>A0A1M7UYD2_9FIRM</name>
<protein>
    <submittedName>
        <fullName evidence="1">Uncharacterized protein</fullName>
    </submittedName>
</protein>
<dbReference type="AlphaFoldDB" id="A0A1M7UYD2"/>
<dbReference type="STRING" id="1121395.SAMN02745215_05060"/>